<dbReference type="EMBL" id="CP025958">
    <property type="protein sequence ID" value="AWM42151.1"/>
    <property type="molecule type" value="Genomic_DNA"/>
</dbReference>
<dbReference type="InterPro" id="IPR012902">
    <property type="entry name" value="N_methyl_site"/>
</dbReference>
<sequence>MAGPVRKPSGFTLIELLVVIAIIAILIGLLLPAVQKVREAAARLQCTNNLKQIGLGCHNHHETVGALPNGGLGYWRTVNGAIAPKPNGSGAEFAPEGNPYKEDPTNQWAGWQYQVLPYLEQQSLWQTGNPTTMSQTAIKMYGCPSRGGARKFVRGLDSYYVTDYVGSYGDDSQAHGAMVDYSRGGVRLGQMTDGTSNTLLIGEKWVLSTAYQTAPSDPDYCCGLESQATGFGWAIVRPATLSPWSDRMPKGDGSSGWAWWSAARFGSAHSSGINAVLCDGSVRSIRFNVDSAVFLNLGMRDDGNVLDLNQL</sequence>
<feature type="domain" description="DUF1559" evidence="2">
    <location>
        <begin position="35"/>
        <end position="290"/>
    </location>
</feature>
<dbReference type="OrthoDB" id="255848at2"/>
<dbReference type="Pfam" id="PF07963">
    <property type="entry name" value="N_methyl"/>
    <property type="match status" value="1"/>
</dbReference>
<keyword evidence="1" id="KW-0472">Membrane</keyword>
<dbReference type="Proteomes" id="UP000245802">
    <property type="component" value="Chromosome"/>
</dbReference>
<dbReference type="Pfam" id="PF07596">
    <property type="entry name" value="SBP_bac_10"/>
    <property type="match status" value="1"/>
</dbReference>
<dbReference type="NCBIfam" id="TIGR04294">
    <property type="entry name" value="pre_pil_HX9DG"/>
    <property type="match status" value="1"/>
</dbReference>
<protein>
    <submittedName>
        <fullName evidence="3">Prepilin-type cleavage/methylation domain-containing protein</fullName>
    </submittedName>
</protein>
<evidence type="ECO:0000313" key="4">
    <source>
        <dbReference type="Proteomes" id="UP000245802"/>
    </source>
</evidence>
<proteinExistence type="predicted"/>
<organism evidence="3 4">
    <name type="scientific">Gemmata obscuriglobus</name>
    <dbReference type="NCBI Taxonomy" id="114"/>
    <lineage>
        <taxon>Bacteria</taxon>
        <taxon>Pseudomonadati</taxon>
        <taxon>Planctomycetota</taxon>
        <taxon>Planctomycetia</taxon>
        <taxon>Gemmatales</taxon>
        <taxon>Gemmataceae</taxon>
        <taxon>Gemmata</taxon>
    </lineage>
</organism>
<keyword evidence="1" id="KW-1133">Transmembrane helix</keyword>
<keyword evidence="1" id="KW-0812">Transmembrane</keyword>
<dbReference type="RefSeq" id="WP_010042372.1">
    <property type="nucleotide sequence ID" value="NZ_CP025958.1"/>
</dbReference>
<evidence type="ECO:0000259" key="2">
    <source>
        <dbReference type="Pfam" id="PF07596"/>
    </source>
</evidence>
<reference evidence="3 4" key="1">
    <citation type="submission" date="2018-01" db="EMBL/GenBank/DDBJ databases">
        <title>G. obscuriglobus.</title>
        <authorList>
            <person name="Franke J."/>
            <person name="Blomberg W."/>
            <person name="Selmecki A."/>
        </authorList>
    </citation>
    <scope>NUCLEOTIDE SEQUENCE [LARGE SCALE GENOMIC DNA]</scope>
    <source>
        <strain evidence="3 4">DSM 5831</strain>
    </source>
</reference>
<dbReference type="InterPro" id="IPR045584">
    <property type="entry name" value="Pilin-like"/>
</dbReference>
<dbReference type="PANTHER" id="PTHR30093">
    <property type="entry name" value="GENERAL SECRETION PATHWAY PROTEIN G"/>
    <property type="match status" value="1"/>
</dbReference>
<dbReference type="PROSITE" id="PS00409">
    <property type="entry name" value="PROKAR_NTER_METHYL"/>
    <property type="match status" value="1"/>
</dbReference>
<gene>
    <name evidence="3" type="ORF">C1280_06025</name>
</gene>
<dbReference type="Gene3D" id="3.30.700.10">
    <property type="entry name" value="Glycoprotein, Type 4 Pilin"/>
    <property type="match status" value="1"/>
</dbReference>
<name>A0A2Z3HB23_9BACT</name>
<evidence type="ECO:0000313" key="3">
    <source>
        <dbReference type="EMBL" id="AWM42151.1"/>
    </source>
</evidence>
<evidence type="ECO:0000256" key="1">
    <source>
        <dbReference type="SAM" id="Phobius"/>
    </source>
</evidence>
<dbReference type="InterPro" id="IPR011453">
    <property type="entry name" value="DUF1559"/>
</dbReference>
<feature type="transmembrane region" description="Helical" evidence="1">
    <location>
        <begin position="12"/>
        <end position="34"/>
    </location>
</feature>
<keyword evidence="4" id="KW-1185">Reference proteome</keyword>
<dbReference type="SUPFAM" id="SSF54523">
    <property type="entry name" value="Pili subunits"/>
    <property type="match status" value="1"/>
</dbReference>
<dbReference type="PANTHER" id="PTHR30093:SF2">
    <property type="entry name" value="TYPE II SECRETION SYSTEM PROTEIN H"/>
    <property type="match status" value="1"/>
</dbReference>
<dbReference type="InterPro" id="IPR027558">
    <property type="entry name" value="Pre_pil_HX9DG_C"/>
</dbReference>
<dbReference type="AlphaFoldDB" id="A0A2Z3HB23"/>
<dbReference type="NCBIfam" id="TIGR02532">
    <property type="entry name" value="IV_pilin_GFxxxE"/>
    <property type="match status" value="1"/>
</dbReference>
<accession>A0A2Z3HB23</accession>
<dbReference type="KEGG" id="gog:C1280_06025"/>